<dbReference type="Gene3D" id="3.40.50.300">
    <property type="entry name" value="P-loop containing nucleotide triphosphate hydrolases"/>
    <property type="match status" value="1"/>
</dbReference>
<dbReference type="EMBL" id="CP029550">
    <property type="protein sequence ID" value="AWN40848.1"/>
    <property type="molecule type" value="Genomic_DNA"/>
</dbReference>
<evidence type="ECO:0000313" key="2">
    <source>
        <dbReference type="Proteomes" id="UP000245926"/>
    </source>
</evidence>
<sequence length="599" mass="65907">MASTSLGAPLEAEETGPWSPGIESALPRAFLPLATIYRPANVETRLEDALEISAFSGLSLQEVVAFRPERLAVHEVLIRVMADLSVPVGETYGDLGVNFRAIVARILSGSVEPRAAEVAATLEALRAEAAAALETVLSEIFAPPVAPPEPETGRSWRSWLGLAQAPKAAPAPAAESTEERAQRHLAAWAARAEPDTLEAAACAALTRVVSAIVRHRGKLIGDRALLVSLARTLVSNDEGSRRIGRLIEPWFDEAVAREGYHSLSAQERPVVMNVKGASASGKSTMRPFQRALAGRIGVQWADFALITPDIWRKYLLDYESLGPARRYAGTLTGHEVEIVDKKLDRYMARKAEERRMSHLLIDRFRFDSFNAVSGHEDGSQLLTRFGDLVFMLFMITPPDATVERAWKRGEQFGRYKAVDDLLAHNVEAYTGMPRLFFTWALKADKRVHYEFLDNSVPEGQRPRTVAFGWNGEMTILDLKFILDVDRFRKINVDAGGPDEVYPDAGQMAPERNTDFLKLCARKMRTIRFAEHATGRVYARLDAGKLTCLDGGIFARVREDDEIRAAFAALGGDRIGDAATGEAETLRPEETQTLGAWAGA</sequence>
<name>A0A2U8W5E3_9HYPH</name>
<dbReference type="RefSeq" id="WP_109889356.1">
    <property type="nucleotide sequence ID" value="NZ_CP029550.1"/>
</dbReference>
<dbReference type="Proteomes" id="UP000245926">
    <property type="component" value="Chromosome"/>
</dbReference>
<dbReference type="KEGG" id="mets:DK389_10300"/>
<dbReference type="OrthoDB" id="6083243at2"/>
<dbReference type="SUPFAM" id="SSF52540">
    <property type="entry name" value="P-loop containing nucleoside triphosphate hydrolases"/>
    <property type="match status" value="1"/>
</dbReference>
<gene>
    <name evidence="1" type="ORF">DK389_10300</name>
</gene>
<proteinExistence type="predicted"/>
<dbReference type="AlphaFoldDB" id="A0A2U8W5E3"/>
<accession>A0A2U8W5E3</accession>
<reference evidence="2" key="1">
    <citation type="submission" date="2018-05" db="EMBL/GenBank/DDBJ databases">
        <title>Complete Genome Sequence of Methylobacterium sp. 17SD2-17.</title>
        <authorList>
            <person name="Srinivasan S."/>
        </authorList>
    </citation>
    <scope>NUCLEOTIDE SEQUENCE [LARGE SCALE GENOMIC DNA]</scope>
    <source>
        <strain evidence="2">17SD2-17</strain>
    </source>
</reference>
<evidence type="ECO:0000313" key="1">
    <source>
        <dbReference type="EMBL" id="AWN40848.1"/>
    </source>
</evidence>
<dbReference type="InterPro" id="IPR027417">
    <property type="entry name" value="P-loop_NTPase"/>
</dbReference>
<keyword evidence="2" id="KW-1185">Reference proteome</keyword>
<organism evidence="1 2">
    <name type="scientific">Methylobacterium durans</name>
    <dbReference type="NCBI Taxonomy" id="2202825"/>
    <lineage>
        <taxon>Bacteria</taxon>
        <taxon>Pseudomonadati</taxon>
        <taxon>Pseudomonadota</taxon>
        <taxon>Alphaproteobacteria</taxon>
        <taxon>Hyphomicrobiales</taxon>
        <taxon>Methylobacteriaceae</taxon>
        <taxon>Methylobacterium</taxon>
    </lineage>
</organism>
<protein>
    <submittedName>
        <fullName evidence="1">Uncharacterized protein</fullName>
    </submittedName>
</protein>